<feature type="region of interest" description="Disordered" evidence="6">
    <location>
        <begin position="40"/>
        <end position="61"/>
    </location>
</feature>
<dbReference type="InterPro" id="IPR007852">
    <property type="entry name" value="Cdc73/Parafibromin"/>
</dbReference>
<reference evidence="10" key="1">
    <citation type="submission" date="2011-05" db="EMBL/GenBank/DDBJ databases">
        <authorList>
            <person name="Richards S.R."/>
            <person name="Qu J."/>
            <person name="Jiang H."/>
            <person name="Jhangiani S.N."/>
            <person name="Agravi P."/>
            <person name="Goodspeed R."/>
            <person name="Gross S."/>
            <person name="Mandapat C."/>
            <person name="Jackson L."/>
            <person name="Mathew T."/>
            <person name="Pu L."/>
            <person name="Thornton R."/>
            <person name="Saada N."/>
            <person name="Wilczek-Boney K.B."/>
            <person name="Lee S."/>
            <person name="Kovar C."/>
            <person name="Wu Y."/>
            <person name="Scherer S.E."/>
            <person name="Worley K.C."/>
            <person name="Muzny D.M."/>
            <person name="Gibbs R."/>
        </authorList>
    </citation>
    <scope>NUCLEOTIDE SEQUENCE</scope>
    <source>
        <strain evidence="10">Brora</strain>
    </source>
</reference>
<feature type="compositionally biased region" description="Polar residues" evidence="6">
    <location>
        <begin position="51"/>
        <end position="61"/>
    </location>
</feature>
<dbReference type="OMA" id="CAFHLHF"/>
<dbReference type="Pfam" id="PF05179">
    <property type="entry name" value="CDC73_C"/>
    <property type="match status" value="1"/>
</dbReference>
<dbReference type="Gene3D" id="3.40.50.11990">
    <property type="entry name" value="RNA polymerase II accessory factor, Cdc73 C-terminal domain"/>
    <property type="match status" value="1"/>
</dbReference>
<accession>T1JAK9</accession>
<evidence type="ECO:0000256" key="4">
    <source>
        <dbReference type="ARBA" id="ARBA00023163"/>
    </source>
</evidence>
<dbReference type="GO" id="GO:0006368">
    <property type="term" value="P:transcription elongation by RNA polymerase II"/>
    <property type="evidence" value="ECO:0007669"/>
    <property type="project" value="InterPro"/>
</dbReference>
<evidence type="ECO:0000256" key="5">
    <source>
        <dbReference type="ARBA" id="ARBA00023242"/>
    </source>
</evidence>
<dbReference type="Proteomes" id="UP000014500">
    <property type="component" value="Unassembled WGS sequence"/>
</dbReference>
<keyword evidence="5" id="KW-0539">Nucleus</keyword>
<organism evidence="9 10">
    <name type="scientific">Strigamia maritima</name>
    <name type="common">European centipede</name>
    <name type="synonym">Geophilus maritimus</name>
    <dbReference type="NCBI Taxonomy" id="126957"/>
    <lineage>
        <taxon>Eukaryota</taxon>
        <taxon>Metazoa</taxon>
        <taxon>Ecdysozoa</taxon>
        <taxon>Arthropoda</taxon>
        <taxon>Myriapoda</taxon>
        <taxon>Chilopoda</taxon>
        <taxon>Pleurostigmophora</taxon>
        <taxon>Geophilomorpha</taxon>
        <taxon>Linotaeniidae</taxon>
        <taxon>Strigamia</taxon>
    </lineage>
</organism>
<proteinExistence type="inferred from homology"/>
<keyword evidence="4" id="KW-0804">Transcription</keyword>
<dbReference type="GO" id="GO:0032968">
    <property type="term" value="P:positive regulation of transcription elongation by RNA polymerase II"/>
    <property type="evidence" value="ECO:0007669"/>
    <property type="project" value="TreeGrafter"/>
</dbReference>
<dbReference type="EnsemblMetazoa" id="SMAR010778-RA">
    <property type="protein sequence ID" value="SMAR010778-PA"/>
    <property type="gene ID" value="SMAR010778"/>
</dbReference>
<keyword evidence="3" id="KW-0805">Transcription regulation</keyword>
<dbReference type="EMBL" id="JH432001">
    <property type="status" value="NOT_ANNOTATED_CDS"/>
    <property type="molecule type" value="Genomic_DNA"/>
</dbReference>
<dbReference type="Pfam" id="PF16050">
    <property type="entry name" value="CDC73_N"/>
    <property type="match status" value="1"/>
</dbReference>
<dbReference type="PhylomeDB" id="T1JAK9"/>
<dbReference type="InterPro" id="IPR038103">
    <property type="entry name" value="CDC73_C_sf"/>
</dbReference>
<evidence type="ECO:0000256" key="2">
    <source>
        <dbReference type="ARBA" id="ARBA00010427"/>
    </source>
</evidence>
<comment type="subcellular location">
    <subcellularLocation>
        <location evidence="1">Nucleus</location>
    </subcellularLocation>
</comment>
<dbReference type="eggNOG" id="KOG3786">
    <property type="taxonomic scope" value="Eukaryota"/>
</dbReference>
<dbReference type="PANTHER" id="PTHR12466">
    <property type="entry name" value="CDC73 DOMAIN PROTEIN"/>
    <property type="match status" value="1"/>
</dbReference>
<name>T1JAK9_STRMM</name>
<evidence type="ECO:0000259" key="7">
    <source>
        <dbReference type="Pfam" id="PF05179"/>
    </source>
</evidence>
<dbReference type="AlphaFoldDB" id="T1JAK9"/>
<sequence length="286" mass="33084">MSLERLGRTRTTILQRPGKDFAKNVFAVLQSIKEEEKSAIACPQPQQPQQSSRTLLGQTQPTMYNRYNQERFRGKEETAGFNIETMASYRGFTLKSLESATEAPLPLPRSIPLVSRPQPVKRVSKIPIIVIPATTTSIITMFNVKDILEGLRFVGSEEKRSRGCRRVNEVLIQRRRDGVTVPFRVIDNICKLEREDWDRVVAVFVQGPAWQFKGWPWGGKPIEIFCRIKGFHLMWDEMNLDSNVAKWAVRVIQLSRTKRYLDVANLKGFWEILDEHMSKNKPHLRF</sequence>
<dbReference type="HOGENOM" id="CLU_025849_0_0_1"/>
<evidence type="ECO:0000259" key="8">
    <source>
        <dbReference type="Pfam" id="PF16050"/>
    </source>
</evidence>
<evidence type="ECO:0000256" key="3">
    <source>
        <dbReference type="ARBA" id="ARBA00023015"/>
    </source>
</evidence>
<dbReference type="GO" id="GO:0000993">
    <property type="term" value="F:RNA polymerase II complex binding"/>
    <property type="evidence" value="ECO:0007669"/>
    <property type="project" value="TreeGrafter"/>
</dbReference>
<evidence type="ECO:0000256" key="1">
    <source>
        <dbReference type="ARBA" id="ARBA00004123"/>
    </source>
</evidence>
<feature type="domain" description="Paf1 complex subunit Cdc73 N-terminal" evidence="8">
    <location>
        <begin position="1"/>
        <end position="71"/>
    </location>
</feature>
<dbReference type="FunFam" id="3.40.50.11990:FF:000002">
    <property type="entry name" value="protein CDC73 homolog"/>
    <property type="match status" value="1"/>
</dbReference>
<comment type="similarity">
    <text evidence="2">Belongs to the CDC73 family.</text>
</comment>
<evidence type="ECO:0000313" key="10">
    <source>
        <dbReference type="Proteomes" id="UP000014500"/>
    </source>
</evidence>
<keyword evidence="10" id="KW-1185">Reference proteome</keyword>
<evidence type="ECO:0000256" key="6">
    <source>
        <dbReference type="SAM" id="MobiDB-lite"/>
    </source>
</evidence>
<dbReference type="InterPro" id="IPR032041">
    <property type="entry name" value="Cdc73_N"/>
</dbReference>
<protein>
    <recommendedName>
        <fullName evidence="11">Cell division control protein 73 C-terminal domain-containing protein</fullName>
    </recommendedName>
</protein>
<reference evidence="9" key="2">
    <citation type="submission" date="2015-02" db="UniProtKB">
        <authorList>
            <consortium name="EnsemblMetazoa"/>
        </authorList>
    </citation>
    <scope>IDENTIFICATION</scope>
</reference>
<dbReference type="GO" id="GO:0016593">
    <property type="term" value="C:Cdc73/Paf1 complex"/>
    <property type="evidence" value="ECO:0007669"/>
    <property type="project" value="InterPro"/>
</dbReference>
<dbReference type="STRING" id="126957.T1JAK9"/>
<dbReference type="PANTHER" id="PTHR12466:SF8">
    <property type="entry name" value="PARAFIBROMIN"/>
    <property type="match status" value="1"/>
</dbReference>
<dbReference type="InterPro" id="IPR031336">
    <property type="entry name" value="CDC73_C"/>
</dbReference>
<evidence type="ECO:0008006" key="11">
    <source>
        <dbReference type="Google" id="ProtNLM"/>
    </source>
</evidence>
<evidence type="ECO:0000313" key="9">
    <source>
        <dbReference type="EnsemblMetazoa" id="SMAR010778-PA"/>
    </source>
</evidence>
<feature type="domain" description="Cell division control protein 73 C-terminal" evidence="7">
    <location>
        <begin position="125"/>
        <end position="276"/>
    </location>
</feature>